<organism evidence="1 2">
    <name type="scientific">Pontibacillus marinus BH030004 = DSM 16465</name>
    <dbReference type="NCBI Taxonomy" id="1385511"/>
    <lineage>
        <taxon>Bacteria</taxon>
        <taxon>Bacillati</taxon>
        <taxon>Bacillota</taxon>
        <taxon>Bacilli</taxon>
        <taxon>Bacillales</taxon>
        <taxon>Bacillaceae</taxon>
        <taxon>Pontibacillus</taxon>
    </lineage>
</organism>
<sequence length="122" mass="14602">MVQYRIGKSKLKFNNKTVELVEPVQNVKEVGNEIIVLFYRGNRQVNLEPFNNIISYHLLTGEKLWDIEEFLLNDESCKNKNINSEFFQDIRFENNQLIAFGFYFVIHIDIEKRKIIKIRPHL</sequence>
<dbReference type="Proteomes" id="UP000030403">
    <property type="component" value="Unassembled WGS sequence"/>
</dbReference>
<evidence type="ECO:0000313" key="2">
    <source>
        <dbReference type="Proteomes" id="UP000030403"/>
    </source>
</evidence>
<dbReference type="InterPro" id="IPR058263">
    <property type="entry name" value="DUF7957"/>
</dbReference>
<dbReference type="RefSeq" id="WP_027447946.1">
    <property type="nucleotide sequence ID" value="NZ_AVPF01000015.1"/>
</dbReference>
<gene>
    <name evidence="1" type="ORF">N783_06055</name>
</gene>
<reference evidence="1 2" key="1">
    <citation type="submission" date="2013-08" db="EMBL/GenBank/DDBJ databases">
        <authorList>
            <person name="Huang J."/>
            <person name="Wang G."/>
        </authorList>
    </citation>
    <scope>NUCLEOTIDE SEQUENCE [LARGE SCALE GENOMIC DNA]</scope>
    <source>
        <strain evidence="1 2">BH030004</strain>
    </source>
</reference>
<protein>
    <submittedName>
        <fullName evidence="1">Uncharacterized protein</fullName>
    </submittedName>
</protein>
<accession>A0A0A5GEC6</accession>
<proteinExistence type="predicted"/>
<keyword evidence="2" id="KW-1185">Reference proteome</keyword>
<name>A0A0A5GEC6_9BACI</name>
<dbReference type="EMBL" id="AVPF01000015">
    <property type="protein sequence ID" value="KGX89480.1"/>
    <property type="molecule type" value="Genomic_DNA"/>
</dbReference>
<comment type="caution">
    <text evidence="1">The sequence shown here is derived from an EMBL/GenBank/DDBJ whole genome shotgun (WGS) entry which is preliminary data.</text>
</comment>
<dbReference type="STRING" id="1385511.GCA_000425225_00471"/>
<dbReference type="Pfam" id="PF25857">
    <property type="entry name" value="DUF7957"/>
    <property type="match status" value="1"/>
</dbReference>
<evidence type="ECO:0000313" key="1">
    <source>
        <dbReference type="EMBL" id="KGX89480.1"/>
    </source>
</evidence>
<dbReference type="AlphaFoldDB" id="A0A0A5GEC6"/>